<reference evidence="2" key="1">
    <citation type="submission" date="2021-01" db="EMBL/GenBank/DDBJ databases">
        <title>Whole genome shotgun sequence of Actinoplanes capillaceus NBRC 16408.</title>
        <authorList>
            <person name="Komaki H."/>
            <person name="Tamura T."/>
        </authorList>
    </citation>
    <scope>NUCLEOTIDE SEQUENCE [LARGE SCALE GENOMIC DNA]</scope>
    <source>
        <strain evidence="2">NBRC 16408</strain>
    </source>
</reference>
<protein>
    <recommendedName>
        <fullName evidence="3">DUF2637 domain-containing protein</fullName>
    </recommendedName>
</protein>
<name>A0ABQ3WCA4_9ACTN</name>
<organism evidence="2">
    <name type="scientific">Actinoplanes campanulatus</name>
    <dbReference type="NCBI Taxonomy" id="113559"/>
    <lineage>
        <taxon>Bacteria</taxon>
        <taxon>Bacillati</taxon>
        <taxon>Actinomycetota</taxon>
        <taxon>Actinomycetes</taxon>
        <taxon>Micromonosporales</taxon>
        <taxon>Micromonosporaceae</taxon>
        <taxon>Actinoplanes</taxon>
    </lineage>
</organism>
<proteinExistence type="predicted"/>
<dbReference type="EMBL" id="BOMF01000035">
    <property type="protein sequence ID" value="GID44667.1"/>
    <property type="molecule type" value="Genomic_DNA"/>
</dbReference>
<keyword evidence="1" id="KW-0472">Membrane</keyword>
<keyword evidence="1" id="KW-0812">Transmembrane</keyword>
<evidence type="ECO:0008006" key="3">
    <source>
        <dbReference type="Google" id="ProtNLM"/>
    </source>
</evidence>
<evidence type="ECO:0000313" key="2">
    <source>
        <dbReference type="EMBL" id="GID44667.1"/>
    </source>
</evidence>
<gene>
    <name evidence="2" type="ORF">Aca07nite_19420</name>
</gene>
<feature type="transmembrane region" description="Helical" evidence="1">
    <location>
        <begin position="65"/>
        <end position="85"/>
    </location>
</feature>
<accession>A0ABQ3WCA4</accession>
<feature type="transmembrane region" description="Helical" evidence="1">
    <location>
        <begin position="97"/>
        <end position="117"/>
    </location>
</feature>
<feature type="transmembrane region" description="Helical" evidence="1">
    <location>
        <begin position="28"/>
        <end position="45"/>
    </location>
</feature>
<evidence type="ECO:0000256" key="1">
    <source>
        <dbReference type="SAM" id="Phobius"/>
    </source>
</evidence>
<keyword evidence="1" id="KW-1133">Transmembrane helix</keyword>
<sequence>MATANPLTEKGGSDVKPETATGTARAEALLLASILIVVAAAAGWASFTHVHDWTMRHAPAGTPDAFGWVNAVISELVPVAAFLTIRQRRRSHQPIGYPLGLLIAAATLSLAAQLAVANPSPSGWLLSAVPALAFMSLVKLVFTGAPADVGPPISSPPVPNLDPGENTPAPAVELTPAVAPMPSTPSLTTVPVPAEALTRLNGTPVIGPVTR</sequence>
<feature type="transmembrane region" description="Helical" evidence="1">
    <location>
        <begin position="123"/>
        <end position="142"/>
    </location>
</feature>
<comment type="caution">
    <text evidence="2">The sequence shown here is derived from an EMBL/GenBank/DDBJ whole genome shotgun (WGS) entry which is preliminary data.</text>
</comment>